<dbReference type="Proteomes" id="UP000230233">
    <property type="component" value="Chromosome X"/>
</dbReference>
<dbReference type="EMBL" id="PDUG01000006">
    <property type="protein sequence ID" value="PIC21123.1"/>
    <property type="molecule type" value="Genomic_DNA"/>
</dbReference>
<dbReference type="OrthoDB" id="124855at2759"/>
<protein>
    <submittedName>
        <fullName evidence="1">Uncharacterized protein</fullName>
    </submittedName>
</protein>
<reference evidence="2" key="1">
    <citation type="submission" date="2017-10" db="EMBL/GenBank/DDBJ databases">
        <title>Rapid genome shrinkage in a self-fertile nematode reveals novel sperm competition proteins.</title>
        <authorList>
            <person name="Yin D."/>
            <person name="Schwarz E.M."/>
            <person name="Thomas C.G."/>
            <person name="Felde R.L."/>
            <person name="Korf I.F."/>
            <person name="Cutter A.D."/>
            <person name="Schartner C.M."/>
            <person name="Ralston E.J."/>
            <person name="Meyer B.J."/>
            <person name="Haag E.S."/>
        </authorList>
    </citation>
    <scope>NUCLEOTIDE SEQUENCE [LARGE SCALE GENOMIC DNA]</scope>
    <source>
        <strain evidence="2">JU1422</strain>
    </source>
</reference>
<evidence type="ECO:0000313" key="1">
    <source>
        <dbReference type="EMBL" id="PIC21123.1"/>
    </source>
</evidence>
<sequence length="110" mass="12878">MAVLRARYAGILDEVKLTDVMGKILVDDYELVHSEKKVPSFRSENGILLEQANIMWTDRVCWEEMEDITVDQEAEEFVDEQDAYEKDQNEAEFDNQMNEPVESNNKYIIL</sequence>
<gene>
    <name evidence="1" type="primary">Cnig_chr_X.g26080</name>
    <name evidence="1" type="ORF">B9Z55_026080</name>
</gene>
<accession>A0A2G5T1Q2</accession>
<name>A0A2G5T1Q2_9PELO</name>
<dbReference type="AlphaFoldDB" id="A0A2G5T1Q2"/>
<keyword evidence="2" id="KW-1185">Reference proteome</keyword>
<proteinExistence type="predicted"/>
<evidence type="ECO:0000313" key="2">
    <source>
        <dbReference type="Proteomes" id="UP000230233"/>
    </source>
</evidence>
<comment type="caution">
    <text evidence="1">The sequence shown here is derived from an EMBL/GenBank/DDBJ whole genome shotgun (WGS) entry which is preliminary data.</text>
</comment>
<organism evidence="1 2">
    <name type="scientific">Caenorhabditis nigoni</name>
    <dbReference type="NCBI Taxonomy" id="1611254"/>
    <lineage>
        <taxon>Eukaryota</taxon>
        <taxon>Metazoa</taxon>
        <taxon>Ecdysozoa</taxon>
        <taxon>Nematoda</taxon>
        <taxon>Chromadorea</taxon>
        <taxon>Rhabditida</taxon>
        <taxon>Rhabditina</taxon>
        <taxon>Rhabditomorpha</taxon>
        <taxon>Rhabditoidea</taxon>
        <taxon>Rhabditidae</taxon>
        <taxon>Peloderinae</taxon>
        <taxon>Caenorhabditis</taxon>
    </lineage>
</organism>